<dbReference type="OrthoDB" id="2053609at2"/>
<evidence type="ECO:0008006" key="3">
    <source>
        <dbReference type="Google" id="ProtNLM"/>
    </source>
</evidence>
<protein>
    <recommendedName>
        <fullName evidence="3">DUF3783 domain-containing protein</fullName>
    </recommendedName>
</protein>
<sequence>MSGKKVLACGLDGEQKDLLMDLCSQKGFDYIFAYRNQDDLLIKDILNGAGNFEKGDIHSEVLIMFAGAEQNEIIDFIESYKKVDLPKPLFCMVTEHNLNWSLKELLDHLVKEREEVKRYMQNRNNNK</sequence>
<dbReference type="HOGENOM" id="CLU_151178_0_0_0"/>
<evidence type="ECO:0000313" key="1">
    <source>
        <dbReference type="EMBL" id="BAI80858.1"/>
    </source>
</evidence>
<dbReference type="eggNOG" id="ENOG503121E">
    <property type="taxonomic scope" value="Bacteria"/>
</dbReference>
<dbReference type="InterPro" id="IPR016621">
    <property type="entry name" value="UCP014543"/>
</dbReference>
<keyword evidence="2" id="KW-1185">Reference proteome</keyword>
<dbReference type="KEGG" id="ddf:DEFDS_1397"/>
<evidence type="ECO:0000313" key="2">
    <source>
        <dbReference type="Proteomes" id="UP000001520"/>
    </source>
</evidence>
<accession>D3PE35</accession>
<reference evidence="1 2" key="1">
    <citation type="journal article" date="2010" name="DNA Res.">
        <title>Bacterial lifestyle in a deep-sea hydrothermal vent chimney revealed by the genome sequence of the thermophilic bacterium Deferribacter desulfuricans SSM1.</title>
        <authorList>
            <person name="Takaki Y."/>
            <person name="Shimamura S."/>
            <person name="Nakagawa S."/>
            <person name="Fukuhara Y."/>
            <person name="Horikawa H."/>
            <person name="Ankai A."/>
            <person name="Harada T."/>
            <person name="Hosoyama A."/>
            <person name="Oguchi A."/>
            <person name="Fukui S."/>
            <person name="Fujita N."/>
            <person name="Takami H."/>
            <person name="Takai K."/>
        </authorList>
    </citation>
    <scope>NUCLEOTIDE SEQUENCE [LARGE SCALE GENOMIC DNA]</scope>
    <source>
        <strain evidence="2">DSM 14783 / JCM 11476 / NBRC 101012 / SSM1</strain>
    </source>
</reference>
<proteinExistence type="predicted"/>
<dbReference type="RefSeq" id="WP_013008104.1">
    <property type="nucleotide sequence ID" value="NC_013939.1"/>
</dbReference>
<dbReference type="Pfam" id="PF12646">
    <property type="entry name" value="DUF3783"/>
    <property type="match status" value="1"/>
</dbReference>
<organism evidence="1 2">
    <name type="scientific">Deferribacter desulfuricans (strain DSM 14783 / JCM 11476 / NBRC 101012 / SSM1)</name>
    <dbReference type="NCBI Taxonomy" id="639282"/>
    <lineage>
        <taxon>Bacteria</taxon>
        <taxon>Pseudomonadati</taxon>
        <taxon>Deferribacterota</taxon>
        <taxon>Deferribacteres</taxon>
        <taxon>Deferribacterales</taxon>
        <taxon>Deferribacteraceae</taxon>
        <taxon>Deferribacter</taxon>
    </lineage>
</organism>
<dbReference type="EMBL" id="AP011529">
    <property type="protein sequence ID" value="BAI80858.1"/>
    <property type="molecule type" value="Genomic_DNA"/>
</dbReference>
<name>D3PE35_DEFDS</name>
<dbReference type="AlphaFoldDB" id="D3PE35"/>
<dbReference type="Proteomes" id="UP000001520">
    <property type="component" value="Chromosome"/>
</dbReference>
<gene>
    <name evidence="1" type="ordered locus">DEFDS_1397</name>
</gene>
<dbReference type="STRING" id="639282.DEFDS_1397"/>